<protein>
    <recommendedName>
        <fullName evidence="7">RNA-directed RNA polymerase</fullName>
        <ecNumber evidence="7">2.7.7.48</ecNumber>
    </recommendedName>
</protein>
<evidence type="ECO:0000256" key="8">
    <source>
        <dbReference type="SAM" id="MobiDB-lite"/>
    </source>
</evidence>
<feature type="domain" description="RdRp catalytic" evidence="9">
    <location>
        <begin position="258"/>
        <end position="373"/>
    </location>
</feature>
<dbReference type="GO" id="GO:0000166">
    <property type="term" value="F:nucleotide binding"/>
    <property type="evidence" value="ECO:0007669"/>
    <property type="project" value="UniProtKB-KW"/>
</dbReference>
<evidence type="ECO:0000256" key="4">
    <source>
        <dbReference type="ARBA" id="ARBA00022741"/>
    </source>
</evidence>
<comment type="catalytic activity">
    <reaction evidence="6 7">
        <text>RNA(n) + a ribonucleoside 5'-triphosphate = RNA(n+1) + diphosphate</text>
        <dbReference type="Rhea" id="RHEA:21248"/>
        <dbReference type="Rhea" id="RHEA-COMP:14527"/>
        <dbReference type="Rhea" id="RHEA-COMP:17342"/>
        <dbReference type="ChEBI" id="CHEBI:33019"/>
        <dbReference type="ChEBI" id="CHEBI:61557"/>
        <dbReference type="ChEBI" id="CHEBI:140395"/>
        <dbReference type="EC" id="2.7.7.48"/>
    </reaction>
</comment>
<evidence type="ECO:0000259" key="9">
    <source>
        <dbReference type="PROSITE" id="PS50507"/>
    </source>
</evidence>
<dbReference type="InterPro" id="IPR001795">
    <property type="entry name" value="RNA-dir_pol_luteovirus"/>
</dbReference>
<dbReference type="GO" id="GO:0003968">
    <property type="term" value="F:RNA-directed RNA polymerase activity"/>
    <property type="evidence" value="ECO:0007669"/>
    <property type="project" value="UniProtKB-KW"/>
</dbReference>
<dbReference type="EMBL" id="KC505249">
    <property type="protein sequence ID" value="AHA91815.1"/>
    <property type="molecule type" value="Genomic_RNA"/>
</dbReference>
<dbReference type="GO" id="GO:0003723">
    <property type="term" value="F:RNA binding"/>
    <property type="evidence" value="ECO:0007669"/>
    <property type="project" value="InterPro"/>
</dbReference>
<evidence type="ECO:0000256" key="7">
    <source>
        <dbReference type="RuleBase" id="RU364050"/>
    </source>
</evidence>
<organism evidence="10">
    <name type="scientific">Cassava Polero-like virus</name>
    <dbReference type="NCBI Taxonomy" id="1427160"/>
    <lineage>
        <taxon>Viruses</taxon>
        <taxon>Riboviria</taxon>
        <taxon>Orthornavirae</taxon>
        <taxon>Pisuviricota</taxon>
        <taxon>Pisoniviricetes</taxon>
        <taxon>Sobelivirales</taxon>
        <taxon>Solemoviridae</taxon>
        <taxon>Polerovirus</taxon>
    </lineage>
</organism>
<dbReference type="EC" id="2.7.7.48" evidence="7"/>
<evidence type="ECO:0000256" key="2">
    <source>
        <dbReference type="ARBA" id="ARBA00022679"/>
    </source>
</evidence>
<accession>V9PRI7</accession>
<dbReference type="PROSITE" id="PS50507">
    <property type="entry name" value="RDRP_SSRNA_POS"/>
    <property type="match status" value="1"/>
</dbReference>
<proteinExistence type="predicted"/>
<reference evidence="10" key="1">
    <citation type="journal article" date="2014" name="Virus Res.">
        <title>Unraveling complex viral infections in cassava (Manihot esculenta Crantz) from Colombia.</title>
        <authorList>
            <person name="Carvajal-Yepes M."/>
            <person name="Olaya C."/>
            <person name="Lozano I."/>
            <person name="Cuervo M."/>
            <person name="Castano M."/>
            <person name="Cuellar W.J."/>
        </authorList>
    </citation>
    <scope>NUCLEOTIDE SEQUENCE</scope>
    <source>
        <strain evidence="10">CM5460-10</strain>
    </source>
</reference>
<dbReference type="InterPro" id="IPR043502">
    <property type="entry name" value="DNA/RNA_pol_sf"/>
</dbReference>
<dbReference type="PRINTS" id="PR00914">
    <property type="entry name" value="LVIRUSRNAPOL"/>
</dbReference>
<feature type="region of interest" description="Disordered" evidence="8">
    <location>
        <begin position="1"/>
        <end position="25"/>
    </location>
</feature>
<dbReference type="Pfam" id="PF02123">
    <property type="entry name" value="RdRP_4"/>
    <property type="match status" value="1"/>
</dbReference>
<dbReference type="GO" id="GO:0039694">
    <property type="term" value="P:viral RNA genome replication"/>
    <property type="evidence" value="ECO:0007669"/>
    <property type="project" value="InterPro"/>
</dbReference>
<keyword evidence="2 7" id="KW-0808">Transferase</keyword>
<keyword evidence="3 7" id="KW-0548">Nucleotidyltransferase</keyword>
<feature type="compositionally biased region" description="Basic and acidic residues" evidence="8">
    <location>
        <begin position="12"/>
        <end position="24"/>
    </location>
</feature>
<keyword evidence="1 7" id="KW-0696">RNA-directed RNA polymerase</keyword>
<name>V9PRI7_9VIRU</name>
<keyword evidence="5 7" id="KW-0693">Viral RNA replication</keyword>
<sequence>MRTKNSLWGQKLTREHPELGEKTKGFGWPEFGREAEIHSLKLQAERWVERSAQASKPSAEKREAVICKLVDAYKIAQTNLPNCCQGEELVRDEFMSDIVRAIDSLELDAGIGVPYSIYGLQKHRGWVEDPTLLKILVQLVWLRLKKLSQVSADELSPEERVRQNLCDPIRVFIKNEPHKQSKLDEGRYRLIMSVSLVDQLVARVLFQNQNKLEIKLWRSLPSKPGMGLSTDDQVLAFTESLAQLAGVSPDFLLSNWRSVLIPTDCSGFDWSVADWMLEDEMEIRNRLTKDCNSLVRKLRANWLSCIQRPVLSLTDGTLLSQQIPGVQKSGSYNTSSSNSRIRVMCALHAGASWCVAMGDDALESVDSDLSEYKNLGLKVEASDKLEFCSHVFSESGLAYPLNIGKTLYKLVYSYEPECGNLEVVTNYLQACISVLQCLRHYPELTAKLYNWLVTPMLPENNKGGEQ</sequence>
<dbReference type="InterPro" id="IPR007094">
    <property type="entry name" value="RNA-dir_pol_PSvirus"/>
</dbReference>
<evidence type="ECO:0000256" key="5">
    <source>
        <dbReference type="ARBA" id="ARBA00022953"/>
    </source>
</evidence>
<evidence type="ECO:0000313" key="10">
    <source>
        <dbReference type="EMBL" id="AHA91815.1"/>
    </source>
</evidence>
<keyword evidence="4 7" id="KW-0547">Nucleotide-binding</keyword>
<dbReference type="SUPFAM" id="SSF56672">
    <property type="entry name" value="DNA/RNA polymerases"/>
    <property type="match status" value="1"/>
</dbReference>
<dbReference type="GO" id="GO:0006351">
    <property type="term" value="P:DNA-templated transcription"/>
    <property type="evidence" value="ECO:0007669"/>
    <property type="project" value="InterPro"/>
</dbReference>
<evidence type="ECO:0000256" key="6">
    <source>
        <dbReference type="ARBA" id="ARBA00048744"/>
    </source>
</evidence>
<evidence type="ECO:0000256" key="3">
    <source>
        <dbReference type="ARBA" id="ARBA00022695"/>
    </source>
</evidence>
<evidence type="ECO:0000256" key="1">
    <source>
        <dbReference type="ARBA" id="ARBA00022484"/>
    </source>
</evidence>